<organism evidence="6 7">
    <name type="scientific">Funneliformis caledonium</name>
    <dbReference type="NCBI Taxonomy" id="1117310"/>
    <lineage>
        <taxon>Eukaryota</taxon>
        <taxon>Fungi</taxon>
        <taxon>Fungi incertae sedis</taxon>
        <taxon>Mucoromycota</taxon>
        <taxon>Glomeromycotina</taxon>
        <taxon>Glomeromycetes</taxon>
        <taxon>Glomerales</taxon>
        <taxon>Glomeraceae</taxon>
        <taxon>Funneliformis</taxon>
    </lineage>
</organism>
<feature type="domain" description="Metallo-beta-lactamase" evidence="5">
    <location>
        <begin position="32"/>
        <end position="198"/>
    </location>
</feature>
<evidence type="ECO:0000256" key="4">
    <source>
        <dbReference type="ARBA" id="ARBA00022833"/>
    </source>
</evidence>
<keyword evidence="3" id="KW-0378">Hydrolase</keyword>
<dbReference type="GO" id="GO:0046872">
    <property type="term" value="F:metal ion binding"/>
    <property type="evidence" value="ECO:0007669"/>
    <property type="project" value="UniProtKB-KW"/>
</dbReference>
<dbReference type="Pfam" id="PF00753">
    <property type="entry name" value="Lactamase_B"/>
    <property type="match status" value="1"/>
</dbReference>
<dbReference type="AlphaFoldDB" id="A0A9N8WK29"/>
<evidence type="ECO:0000259" key="5">
    <source>
        <dbReference type="SMART" id="SM00849"/>
    </source>
</evidence>
<name>A0A9N8WK29_9GLOM</name>
<dbReference type="EMBL" id="CAJVPQ010000503">
    <property type="protein sequence ID" value="CAG8487191.1"/>
    <property type="molecule type" value="Genomic_DNA"/>
</dbReference>
<keyword evidence="7" id="KW-1185">Reference proteome</keyword>
<dbReference type="SUPFAM" id="SSF56281">
    <property type="entry name" value="Metallo-hydrolase/oxidoreductase"/>
    <property type="match status" value="1"/>
</dbReference>
<dbReference type="InterPro" id="IPR036866">
    <property type="entry name" value="RibonucZ/Hydroxyglut_hydro"/>
</dbReference>
<evidence type="ECO:0000256" key="2">
    <source>
        <dbReference type="ARBA" id="ARBA00022723"/>
    </source>
</evidence>
<dbReference type="GO" id="GO:0016787">
    <property type="term" value="F:hydrolase activity"/>
    <property type="evidence" value="ECO:0007669"/>
    <property type="project" value="UniProtKB-KW"/>
</dbReference>
<dbReference type="Proteomes" id="UP000789570">
    <property type="component" value="Unassembled WGS sequence"/>
</dbReference>
<evidence type="ECO:0000256" key="3">
    <source>
        <dbReference type="ARBA" id="ARBA00022801"/>
    </source>
</evidence>
<dbReference type="InterPro" id="IPR041516">
    <property type="entry name" value="LACTB2_WH"/>
</dbReference>
<dbReference type="OrthoDB" id="17458at2759"/>
<evidence type="ECO:0000256" key="1">
    <source>
        <dbReference type="ARBA" id="ARBA00006759"/>
    </source>
</evidence>
<evidence type="ECO:0000313" key="7">
    <source>
        <dbReference type="Proteomes" id="UP000789570"/>
    </source>
</evidence>
<reference evidence="6" key="1">
    <citation type="submission" date="2021-06" db="EMBL/GenBank/DDBJ databases">
        <authorList>
            <person name="Kallberg Y."/>
            <person name="Tangrot J."/>
            <person name="Rosling A."/>
        </authorList>
    </citation>
    <scope>NUCLEOTIDE SEQUENCE</scope>
    <source>
        <strain evidence="6">UK204</strain>
    </source>
</reference>
<dbReference type="InterPro" id="IPR036388">
    <property type="entry name" value="WH-like_DNA-bd_sf"/>
</dbReference>
<evidence type="ECO:0000313" key="6">
    <source>
        <dbReference type="EMBL" id="CAG8487191.1"/>
    </source>
</evidence>
<gene>
    <name evidence="6" type="ORF">FCALED_LOCUS3016</name>
</gene>
<proteinExistence type="inferred from homology"/>
<sequence length="295" mass="33467">MEVLQELPTFTQLTERVIRVLGLNPSKFTLQGTNTYLIGTGPRKILLDTGEKPEYTQLLFESLKKLGENIIISDIIISHWHNDHVGGVDSVLQYASENNMPLPVVHKRLDPKHDKSHHNFQQVADNQIFKTDGASIIAIFTPGHSEDHVAFYLEEEKAIFTGDTVLGQGTTVFEDLGEYIDSLHKLKRFTPGRLYPGHGPVIENGTEKLEEYITHRLERENQIIKEFKTSKSSLTPRQIVEKIYAKYPESLWPAAERGVILHLIKLEKEGVLEKLSPGSDPESLRGKWALIHSKF</sequence>
<dbReference type="FunFam" id="3.60.15.10:FF:000017">
    <property type="entry name" value="Lactamase beta 2"/>
    <property type="match status" value="1"/>
</dbReference>
<dbReference type="CDD" id="cd07722">
    <property type="entry name" value="LACTB2-like_MBL-fold"/>
    <property type="match status" value="1"/>
</dbReference>
<dbReference type="Gene3D" id="3.60.15.10">
    <property type="entry name" value="Ribonuclease Z/Hydroxyacylglutathione hydrolase-like"/>
    <property type="match status" value="1"/>
</dbReference>
<comment type="caution">
    <text evidence="6">The sequence shown here is derived from an EMBL/GenBank/DDBJ whole genome shotgun (WGS) entry which is preliminary data.</text>
</comment>
<dbReference type="PANTHER" id="PTHR23131">
    <property type="entry name" value="ENDORIBONUCLEASE LACTB2"/>
    <property type="match status" value="1"/>
</dbReference>
<dbReference type="Gene3D" id="1.10.10.10">
    <property type="entry name" value="Winged helix-like DNA-binding domain superfamily/Winged helix DNA-binding domain"/>
    <property type="match status" value="1"/>
</dbReference>
<comment type="similarity">
    <text evidence="1">Belongs to the metallo-beta-lactamase superfamily. Glyoxalase II family.</text>
</comment>
<dbReference type="InterPro" id="IPR047921">
    <property type="entry name" value="LACTB2-like_MBL-fold"/>
</dbReference>
<dbReference type="PANTHER" id="PTHR23131:SF0">
    <property type="entry name" value="ENDORIBONUCLEASE LACTB2"/>
    <property type="match status" value="1"/>
</dbReference>
<keyword evidence="2" id="KW-0479">Metal-binding</keyword>
<protein>
    <submittedName>
        <fullName evidence="6">11259_t:CDS:1</fullName>
    </submittedName>
</protein>
<dbReference type="InterPro" id="IPR001279">
    <property type="entry name" value="Metallo-B-lactamas"/>
</dbReference>
<dbReference type="SMART" id="SM00849">
    <property type="entry name" value="Lactamase_B"/>
    <property type="match status" value="1"/>
</dbReference>
<dbReference type="InterPro" id="IPR050662">
    <property type="entry name" value="Sec-metab_biosynth-thioest"/>
</dbReference>
<dbReference type="Pfam" id="PF17778">
    <property type="entry name" value="WHD_BLACT"/>
    <property type="match status" value="1"/>
</dbReference>
<accession>A0A9N8WK29</accession>
<dbReference type="GO" id="GO:0044550">
    <property type="term" value="P:secondary metabolite biosynthetic process"/>
    <property type="evidence" value="ECO:0007669"/>
    <property type="project" value="TreeGrafter"/>
</dbReference>
<keyword evidence="4" id="KW-0862">Zinc</keyword>